<dbReference type="InterPro" id="IPR041071">
    <property type="entry name" value="DAHP_snth_FXD"/>
</dbReference>
<dbReference type="Gene3D" id="3.20.20.70">
    <property type="entry name" value="Aldolase class I"/>
    <property type="match status" value="1"/>
</dbReference>
<dbReference type="InterPro" id="IPR052899">
    <property type="entry name" value="Class-I_DAHP_synthase"/>
</dbReference>
<evidence type="ECO:0000256" key="1">
    <source>
        <dbReference type="ARBA" id="ARBA00022679"/>
    </source>
</evidence>
<dbReference type="PANTHER" id="PTHR43018:SF3">
    <property type="entry name" value="CARBOXYSOME FORMATION PROTEIN"/>
    <property type="match status" value="1"/>
</dbReference>
<dbReference type="InterPro" id="IPR006268">
    <property type="entry name" value="DAHP_syn_2"/>
</dbReference>
<dbReference type="GO" id="GO:0016832">
    <property type="term" value="F:aldehyde-lyase activity"/>
    <property type="evidence" value="ECO:0007669"/>
    <property type="project" value="InterPro"/>
</dbReference>
<dbReference type="GO" id="GO:0003849">
    <property type="term" value="F:3-deoxy-7-phosphoheptulonate synthase activity"/>
    <property type="evidence" value="ECO:0007669"/>
    <property type="project" value="UniProtKB-EC"/>
</dbReference>
<name>F2JN54_CELLD</name>
<keyword evidence="5" id="KW-1185">Reference proteome</keyword>
<gene>
    <name evidence="4" type="ordered locus">Clole_0662</name>
</gene>
<proteinExistence type="predicted"/>
<keyword evidence="1 4" id="KW-0808">Transferase</keyword>
<dbReference type="SUPFAM" id="SSF51569">
    <property type="entry name" value="Aldolase"/>
    <property type="match status" value="1"/>
</dbReference>
<organism evidence="4 5">
    <name type="scientific">Cellulosilyticum lentocellum (strain ATCC 49066 / DSM 5427 / NCIMB 11756 / RHM5)</name>
    <name type="common">Clostridium lentocellum</name>
    <dbReference type="NCBI Taxonomy" id="642492"/>
    <lineage>
        <taxon>Bacteria</taxon>
        <taxon>Bacillati</taxon>
        <taxon>Bacillota</taxon>
        <taxon>Clostridia</taxon>
        <taxon>Lachnospirales</taxon>
        <taxon>Cellulosilyticaceae</taxon>
        <taxon>Cellulosilyticum</taxon>
    </lineage>
</organism>
<feature type="domain" description="DAHP synthetase I/KDSA" evidence="2">
    <location>
        <begin position="91"/>
        <end position="328"/>
    </location>
</feature>
<dbReference type="NCBIfam" id="TIGR01361">
    <property type="entry name" value="DAHP_synth_Bsub"/>
    <property type="match status" value="1"/>
</dbReference>
<dbReference type="RefSeq" id="WP_013655697.1">
    <property type="nucleotide sequence ID" value="NC_015275.1"/>
</dbReference>
<dbReference type="InterPro" id="IPR013785">
    <property type="entry name" value="Aldolase_TIM"/>
</dbReference>
<dbReference type="GO" id="GO:0009073">
    <property type="term" value="P:aromatic amino acid family biosynthetic process"/>
    <property type="evidence" value="ECO:0007669"/>
    <property type="project" value="InterPro"/>
</dbReference>
<dbReference type="EC" id="2.5.1.54" evidence="4"/>
<dbReference type="Proteomes" id="UP000008467">
    <property type="component" value="Chromosome"/>
</dbReference>
<evidence type="ECO:0000259" key="2">
    <source>
        <dbReference type="Pfam" id="PF00793"/>
    </source>
</evidence>
<dbReference type="EMBL" id="CP002582">
    <property type="protein sequence ID" value="ADZ82396.1"/>
    <property type="molecule type" value="Genomic_DNA"/>
</dbReference>
<sequence length="342" mass="37339">MIIVMKNNTPEEEINRLMKELTSSYDIKIQKITGSQCTVLGLIGDTSSIEVDDISRDSRVDKAMRVKQPYKKANRAFHPDDSIFEIGGRKIGGKDIAIIAGPCSVESEEQIVGIAEAVKASGATFLRGGAYKPRTSPYAFQGLEAEGLELLKIARAKTGLPIVTEIMDPATLDQFVEDVDIIQVGARNMQNFSLLKQLGQTKKPILLKRGLSATIEEWIMSAEYIMAGGNEQVIFCERGIRTFENYTRNTLDLSAIPAIRKLSHLPIIIDPSHATGLRYMVEPMCAAAVAAGADGLIIEVHNNPEKALCDGPQSVTPEGFSHIISKVAKYAAVEDRHISGVR</sequence>
<dbReference type="KEGG" id="cle:Clole_0662"/>
<dbReference type="Pfam" id="PF00793">
    <property type="entry name" value="DAHP_synth_1"/>
    <property type="match status" value="1"/>
</dbReference>
<dbReference type="eggNOG" id="COG2876">
    <property type="taxonomic scope" value="Bacteria"/>
</dbReference>
<evidence type="ECO:0000259" key="3">
    <source>
        <dbReference type="Pfam" id="PF18152"/>
    </source>
</evidence>
<evidence type="ECO:0000313" key="4">
    <source>
        <dbReference type="EMBL" id="ADZ82396.1"/>
    </source>
</evidence>
<dbReference type="Pfam" id="PF18152">
    <property type="entry name" value="DAHP_snth_FXD"/>
    <property type="match status" value="1"/>
</dbReference>
<feature type="domain" description="DAHP synthase ferredoxin-like" evidence="3">
    <location>
        <begin position="1"/>
        <end position="68"/>
    </location>
</feature>
<dbReference type="PANTHER" id="PTHR43018">
    <property type="entry name" value="PHOSPHO-2-DEHYDRO-3-DEOXYHEPTONATE ALDOLASE"/>
    <property type="match status" value="1"/>
</dbReference>
<protein>
    <submittedName>
        <fullName evidence="4">Phospho-2-dehydro-3-deoxyheptonate aldolase</fullName>
        <ecNumber evidence="4">2.5.1.54</ecNumber>
    </submittedName>
</protein>
<dbReference type="STRING" id="642492.Clole_0662"/>
<dbReference type="InterPro" id="IPR006218">
    <property type="entry name" value="DAHP1/KDSA"/>
</dbReference>
<reference evidence="4 5" key="1">
    <citation type="journal article" date="2011" name="J. Bacteriol.">
        <title>Complete genome sequence of the cellulose-degrading bacterium Cellulosilyticum lentocellum.</title>
        <authorList>
            <consortium name="US DOE Joint Genome Institute"/>
            <person name="Miller D.A."/>
            <person name="Suen G."/>
            <person name="Bruce D."/>
            <person name="Copeland A."/>
            <person name="Cheng J.F."/>
            <person name="Detter C."/>
            <person name="Goodwin L.A."/>
            <person name="Han C.S."/>
            <person name="Hauser L.J."/>
            <person name="Land M.L."/>
            <person name="Lapidus A."/>
            <person name="Lucas S."/>
            <person name="Meincke L."/>
            <person name="Pitluck S."/>
            <person name="Tapia R."/>
            <person name="Teshima H."/>
            <person name="Woyke T."/>
            <person name="Fox B.G."/>
            <person name="Angert E.R."/>
            <person name="Currie C.R."/>
        </authorList>
    </citation>
    <scope>NUCLEOTIDE SEQUENCE [LARGE SCALE GENOMIC DNA]</scope>
    <source>
        <strain evidence="5">ATCC 49066 / DSM 5427 / NCIMB 11756 / RHM5</strain>
    </source>
</reference>
<accession>F2JN54</accession>
<evidence type="ECO:0000313" key="5">
    <source>
        <dbReference type="Proteomes" id="UP000008467"/>
    </source>
</evidence>
<dbReference type="NCBIfam" id="NF009239">
    <property type="entry name" value="PRK12595.1"/>
    <property type="match status" value="1"/>
</dbReference>
<dbReference type="NCBIfam" id="NF006421">
    <property type="entry name" value="PRK08673.1"/>
    <property type="match status" value="1"/>
</dbReference>
<dbReference type="Gene3D" id="3.30.70.1140">
    <property type="entry name" value="Phospho-2-dehydro-3-deoxyheptonate aldolase, domain 1"/>
    <property type="match status" value="1"/>
</dbReference>
<dbReference type="HOGENOM" id="CLU_062599_0_0_9"/>
<dbReference type="AlphaFoldDB" id="F2JN54"/>